<dbReference type="CDD" id="cd06259">
    <property type="entry name" value="YdcF-like"/>
    <property type="match status" value="1"/>
</dbReference>
<organism evidence="3 4">
    <name type="scientific">Lachnospira hominis</name>
    <name type="common">ex Liu et al. 2021</name>
    <dbReference type="NCBI Taxonomy" id="2763051"/>
    <lineage>
        <taxon>Bacteria</taxon>
        <taxon>Bacillati</taxon>
        <taxon>Bacillota</taxon>
        <taxon>Clostridia</taxon>
        <taxon>Lachnospirales</taxon>
        <taxon>Lachnospiraceae</taxon>
        <taxon>Lachnospira</taxon>
    </lineage>
</organism>
<gene>
    <name evidence="3" type="ORF">H8S01_00140</name>
</gene>
<reference evidence="3 4" key="1">
    <citation type="submission" date="2020-08" db="EMBL/GenBank/DDBJ databases">
        <title>Genome public.</title>
        <authorList>
            <person name="Liu C."/>
            <person name="Sun Q."/>
        </authorList>
    </citation>
    <scope>NUCLEOTIDE SEQUENCE [LARGE SCALE GENOMIC DNA]</scope>
    <source>
        <strain evidence="3 4">NSJ-43</strain>
    </source>
</reference>
<dbReference type="InterPro" id="IPR014729">
    <property type="entry name" value="Rossmann-like_a/b/a_fold"/>
</dbReference>
<dbReference type="PANTHER" id="PTHR30336">
    <property type="entry name" value="INNER MEMBRANE PROTEIN, PROBABLE PERMEASE"/>
    <property type="match status" value="1"/>
</dbReference>
<dbReference type="InterPro" id="IPR051599">
    <property type="entry name" value="Cell_Envelope_Assoc"/>
</dbReference>
<evidence type="ECO:0000313" key="4">
    <source>
        <dbReference type="Proteomes" id="UP000628463"/>
    </source>
</evidence>
<accession>A0ABR7FVZ1</accession>
<protein>
    <submittedName>
        <fullName evidence="3">YdcF family protein</fullName>
    </submittedName>
</protein>
<name>A0ABR7FVZ1_9FIRM</name>
<dbReference type="PANTHER" id="PTHR30336:SF4">
    <property type="entry name" value="ENVELOPE BIOGENESIS FACTOR ELYC"/>
    <property type="match status" value="1"/>
</dbReference>
<keyword evidence="1" id="KW-1133">Transmembrane helix</keyword>
<dbReference type="Gene3D" id="3.40.50.620">
    <property type="entry name" value="HUPs"/>
    <property type="match status" value="1"/>
</dbReference>
<dbReference type="InterPro" id="IPR003848">
    <property type="entry name" value="DUF218"/>
</dbReference>
<evidence type="ECO:0000313" key="3">
    <source>
        <dbReference type="EMBL" id="MBC5679377.1"/>
    </source>
</evidence>
<keyword evidence="1" id="KW-0472">Membrane</keyword>
<proteinExistence type="predicted"/>
<keyword evidence="4" id="KW-1185">Reference proteome</keyword>
<dbReference type="RefSeq" id="WP_186835767.1">
    <property type="nucleotide sequence ID" value="NZ_JACOPD010000001.1"/>
</dbReference>
<feature type="transmembrane region" description="Helical" evidence="1">
    <location>
        <begin position="61"/>
        <end position="87"/>
    </location>
</feature>
<dbReference type="EMBL" id="JACOPD010000001">
    <property type="protein sequence ID" value="MBC5679377.1"/>
    <property type="molecule type" value="Genomic_DNA"/>
</dbReference>
<comment type="caution">
    <text evidence="3">The sequence shown here is derived from an EMBL/GenBank/DDBJ whole genome shotgun (WGS) entry which is preliminary data.</text>
</comment>
<dbReference type="Pfam" id="PF02698">
    <property type="entry name" value="DUF218"/>
    <property type="match status" value="1"/>
</dbReference>
<feature type="transmembrane region" description="Helical" evidence="1">
    <location>
        <begin position="29"/>
        <end position="49"/>
    </location>
</feature>
<keyword evidence="1" id="KW-0812">Transmembrane</keyword>
<evidence type="ECO:0000259" key="2">
    <source>
        <dbReference type="Pfam" id="PF02698"/>
    </source>
</evidence>
<sequence length="248" mass="27574">MYFLWLAAALICFAYYILCASYAGIGSSFIFIWLIGGIFFSVVFGVRFAHVRGIISVSHKISTAFAAVMIIGVILFVILECLVISGMTENTDEDCRYVIVLGCQIRGDRITRSLRKRLDKAYDYGKKHEDAVIIVSGGKGNGENTTEAEAMFNYLVEKGISPERIIQEDKSYNTDQNMRYSAKLMDDTTAKTAIVTSNFHVYRAKKLAAAKGITNTYGIAAGSDKVLITNYMVREAIGILKDFICHNF</sequence>
<feature type="domain" description="DUF218" evidence="2">
    <location>
        <begin position="97"/>
        <end position="238"/>
    </location>
</feature>
<evidence type="ECO:0000256" key="1">
    <source>
        <dbReference type="SAM" id="Phobius"/>
    </source>
</evidence>
<dbReference type="Proteomes" id="UP000628463">
    <property type="component" value="Unassembled WGS sequence"/>
</dbReference>